<organism evidence="2 3">
    <name type="scientific">Niabella pedocola</name>
    <dbReference type="NCBI Taxonomy" id="1752077"/>
    <lineage>
        <taxon>Bacteria</taxon>
        <taxon>Pseudomonadati</taxon>
        <taxon>Bacteroidota</taxon>
        <taxon>Chitinophagia</taxon>
        <taxon>Chitinophagales</taxon>
        <taxon>Chitinophagaceae</taxon>
        <taxon>Niabella</taxon>
    </lineage>
</organism>
<gene>
    <name evidence="2" type="ORF">LQ567_00630</name>
</gene>
<accession>A0ABS8PLR6</accession>
<name>A0ABS8PLR6_9BACT</name>
<feature type="coiled-coil region" evidence="1">
    <location>
        <begin position="117"/>
        <end position="147"/>
    </location>
</feature>
<sequence length="355" mass="41074">MNWKYRPDFQAFPGVKLSYGKQGIKTDIVPAISTADEDAAISKEKLMNRLYKPYDPQHEIKSGATHSLTSDHLKEFKRLLLNASDVREETAALLKQREQQYGAVSGKLNRLRKSLFKSFYKKKITRLEEESGTLNEQKEELTEQLRLSVINLEIDTEDIYFEKYQNIKEAFQLLKRSKKKWDFTSSRATNRVAERTSAANTITRSEIELTERTLPILNADEPAFCIHNVNGGDIYFFPAFMIVYESKEHFALIDYTDVTIDFLITEFIESGQVPDDSEIVGRTWVKVNKDGSPDRRFANNYQIPIVEYGQLRIQSTTGVNELYCFSNKEYTSLFYKAVYDYIDSLKTAKKLLANF</sequence>
<evidence type="ECO:0000313" key="2">
    <source>
        <dbReference type="EMBL" id="MCD2421247.1"/>
    </source>
</evidence>
<dbReference type="EMBL" id="JAJNEC010000001">
    <property type="protein sequence ID" value="MCD2421247.1"/>
    <property type="molecule type" value="Genomic_DNA"/>
</dbReference>
<dbReference type="RefSeq" id="WP_231002095.1">
    <property type="nucleotide sequence ID" value="NZ_JAJNEC010000001.1"/>
</dbReference>
<proteinExistence type="predicted"/>
<evidence type="ECO:0000256" key="1">
    <source>
        <dbReference type="SAM" id="Coils"/>
    </source>
</evidence>
<dbReference type="Proteomes" id="UP001199816">
    <property type="component" value="Unassembled WGS sequence"/>
</dbReference>
<reference evidence="2 3" key="1">
    <citation type="submission" date="2021-11" db="EMBL/GenBank/DDBJ databases">
        <title>Genomic of Niabella pedocola.</title>
        <authorList>
            <person name="Wu T."/>
        </authorList>
    </citation>
    <scope>NUCLEOTIDE SEQUENCE [LARGE SCALE GENOMIC DNA]</scope>
    <source>
        <strain evidence="2 3">JCM 31011</strain>
    </source>
</reference>
<protein>
    <submittedName>
        <fullName evidence="2">Uncharacterized protein</fullName>
    </submittedName>
</protein>
<keyword evidence="1" id="KW-0175">Coiled coil</keyword>
<evidence type="ECO:0000313" key="3">
    <source>
        <dbReference type="Proteomes" id="UP001199816"/>
    </source>
</evidence>
<keyword evidence="3" id="KW-1185">Reference proteome</keyword>
<comment type="caution">
    <text evidence="2">The sequence shown here is derived from an EMBL/GenBank/DDBJ whole genome shotgun (WGS) entry which is preliminary data.</text>
</comment>